<dbReference type="Proteomes" id="UP000886998">
    <property type="component" value="Unassembled WGS sequence"/>
</dbReference>
<comment type="caution">
    <text evidence="1">The sequence shown here is derived from an EMBL/GenBank/DDBJ whole genome shotgun (WGS) entry which is preliminary data.</text>
</comment>
<evidence type="ECO:0000313" key="1">
    <source>
        <dbReference type="EMBL" id="GFS36772.1"/>
    </source>
</evidence>
<organism evidence="1 2">
    <name type="scientific">Trichonephila inaurata madagascariensis</name>
    <dbReference type="NCBI Taxonomy" id="2747483"/>
    <lineage>
        <taxon>Eukaryota</taxon>
        <taxon>Metazoa</taxon>
        <taxon>Ecdysozoa</taxon>
        <taxon>Arthropoda</taxon>
        <taxon>Chelicerata</taxon>
        <taxon>Arachnida</taxon>
        <taxon>Araneae</taxon>
        <taxon>Araneomorphae</taxon>
        <taxon>Entelegynae</taxon>
        <taxon>Araneoidea</taxon>
        <taxon>Nephilidae</taxon>
        <taxon>Trichonephila</taxon>
        <taxon>Trichonephila inaurata</taxon>
    </lineage>
</organism>
<sequence>MFDARSKYRPPSVEKILWFEFLLNPALLEKYLSEPNSDLTPTDLIIKFLGNSILSVKPWKLNSKTKIKFLFSSPMFGNGPEEMITDNEYSKNGNEDNESKKKLALKLLALKVAAHLHWDLNILEKKNSGGDPNFNAINASDFTGDGLFACILYNVWLLRAVIEGSFPVKSQKGLNVQLPGQVDPSIISPSVIEMIMRKGKLG</sequence>
<dbReference type="EMBL" id="BMAV01024867">
    <property type="protein sequence ID" value="GFS36772.1"/>
    <property type="molecule type" value="Genomic_DNA"/>
</dbReference>
<evidence type="ECO:0000313" key="2">
    <source>
        <dbReference type="Proteomes" id="UP000886998"/>
    </source>
</evidence>
<reference evidence="1" key="1">
    <citation type="submission" date="2020-08" db="EMBL/GenBank/DDBJ databases">
        <title>Multicomponent nature underlies the extraordinary mechanical properties of spider dragline silk.</title>
        <authorList>
            <person name="Kono N."/>
            <person name="Nakamura H."/>
            <person name="Mori M."/>
            <person name="Yoshida Y."/>
            <person name="Ohtoshi R."/>
            <person name="Malay A.D."/>
            <person name="Moran D.A.P."/>
            <person name="Tomita M."/>
            <person name="Numata K."/>
            <person name="Arakawa K."/>
        </authorList>
    </citation>
    <scope>NUCLEOTIDE SEQUENCE</scope>
</reference>
<protein>
    <submittedName>
        <fullName evidence="1">Integrator complex subunit 8</fullName>
    </submittedName>
</protein>
<dbReference type="GO" id="GO:0005694">
    <property type="term" value="C:chromosome"/>
    <property type="evidence" value="ECO:0007669"/>
    <property type="project" value="UniProtKB-SubCell"/>
</dbReference>
<dbReference type="InterPro" id="IPR038751">
    <property type="entry name" value="INTS8"/>
</dbReference>
<accession>A0A8X6IA78</accession>
<gene>
    <name evidence="1" type="primary">ints8</name>
    <name evidence="1" type="ORF">TNIN_364501</name>
</gene>
<dbReference type="PANTHER" id="PTHR13350">
    <property type="entry name" value="INTEGRATOR COMPLEX SUBUNIT 8"/>
    <property type="match status" value="1"/>
</dbReference>
<proteinExistence type="predicted"/>
<dbReference type="OrthoDB" id="6428548at2759"/>
<name>A0A8X6IA78_9ARAC</name>
<dbReference type="GO" id="GO:0032039">
    <property type="term" value="C:integrator complex"/>
    <property type="evidence" value="ECO:0007669"/>
    <property type="project" value="TreeGrafter"/>
</dbReference>
<keyword evidence="2" id="KW-1185">Reference proteome</keyword>
<dbReference type="PANTHER" id="PTHR13350:SF1">
    <property type="entry name" value="INTEGRATOR COMPLEX SUBUNIT 8"/>
    <property type="match status" value="1"/>
</dbReference>
<dbReference type="AlphaFoldDB" id="A0A8X6IA78"/>
<dbReference type="GO" id="GO:0034472">
    <property type="term" value="P:snRNA 3'-end processing"/>
    <property type="evidence" value="ECO:0007669"/>
    <property type="project" value="InterPro"/>
</dbReference>